<comment type="subunit">
    <text evidence="9">Forms a complex with SecD. Part of the essential Sec protein translocation apparatus which comprises SecA, SecYEG and auxiliary proteins SecDF-YajC and YidC.</text>
</comment>
<keyword evidence="6 9" id="KW-1133">Transmembrane helix</keyword>
<keyword evidence="4 9" id="KW-0812">Transmembrane</keyword>
<dbReference type="InterPro" id="IPR055344">
    <property type="entry name" value="SecD_SecF_C_bact"/>
</dbReference>
<dbReference type="InterPro" id="IPR022646">
    <property type="entry name" value="SecD/SecF_CS"/>
</dbReference>
<dbReference type="NCBIfam" id="TIGR00916">
    <property type="entry name" value="2A0604s01"/>
    <property type="match status" value="1"/>
</dbReference>
<dbReference type="InterPro" id="IPR022813">
    <property type="entry name" value="SecD/SecF_arch_bac"/>
</dbReference>
<dbReference type="Pfam" id="PF02355">
    <property type="entry name" value="SecD_SecF_C"/>
    <property type="match status" value="1"/>
</dbReference>
<keyword evidence="5 9" id="KW-0653">Protein transport</keyword>
<evidence type="ECO:0000259" key="10">
    <source>
        <dbReference type="Pfam" id="PF02355"/>
    </source>
</evidence>
<dbReference type="PANTHER" id="PTHR30081:SF8">
    <property type="entry name" value="PROTEIN TRANSLOCASE SUBUNIT SECF"/>
    <property type="match status" value="1"/>
</dbReference>
<dbReference type="InterPro" id="IPR022645">
    <property type="entry name" value="SecD/SecF_bac"/>
</dbReference>
<dbReference type="RefSeq" id="WP_313916821.1">
    <property type="nucleotide sequence ID" value="NZ_CP135076.1"/>
</dbReference>
<feature type="transmembrane region" description="Helical" evidence="9">
    <location>
        <begin position="20"/>
        <end position="38"/>
    </location>
</feature>
<evidence type="ECO:0000256" key="7">
    <source>
        <dbReference type="ARBA" id="ARBA00023010"/>
    </source>
</evidence>
<feature type="domain" description="Protein export membrane protein SecD/SecF C-terminal" evidence="10">
    <location>
        <begin position="115"/>
        <end position="296"/>
    </location>
</feature>
<evidence type="ECO:0000256" key="1">
    <source>
        <dbReference type="ARBA" id="ARBA00004651"/>
    </source>
</evidence>
<dbReference type="InterPro" id="IPR005665">
    <property type="entry name" value="SecF_bac"/>
</dbReference>
<evidence type="ECO:0000256" key="4">
    <source>
        <dbReference type="ARBA" id="ARBA00022692"/>
    </source>
</evidence>
<feature type="transmembrane region" description="Helical" evidence="9">
    <location>
        <begin position="241"/>
        <end position="261"/>
    </location>
</feature>
<evidence type="ECO:0000256" key="8">
    <source>
        <dbReference type="ARBA" id="ARBA00023136"/>
    </source>
</evidence>
<comment type="subcellular location">
    <subcellularLocation>
        <location evidence="1 9">Cell membrane</location>
        <topology evidence="1 9">Multi-pass membrane protein</topology>
    </subcellularLocation>
</comment>
<evidence type="ECO:0000256" key="3">
    <source>
        <dbReference type="ARBA" id="ARBA00022475"/>
    </source>
</evidence>
<evidence type="ECO:0000313" key="11">
    <source>
        <dbReference type="EMBL" id="WNO54390.1"/>
    </source>
</evidence>
<dbReference type="HAMAP" id="MF_01464_B">
    <property type="entry name" value="SecF_B"/>
    <property type="match status" value="1"/>
</dbReference>
<dbReference type="InterPro" id="IPR048634">
    <property type="entry name" value="SecD_SecF_C"/>
</dbReference>
<protein>
    <recommendedName>
        <fullName evidence="9">Protein-export membrane protein SecF</fullName>
    </recommendedName>
</protein>
<evidence type="ECO:0000256" key="9">
    <source>
        <dbReference type="HAMAP-Rule" id="MF_01464"/>
    </source>
</evidence>
<feature type="transmembrane region" description="Helical" evidence="9">
    <location>
        <begin position="273"/>
        <end position="295"/>
    </location>
</feature>
<keyword evidence="2 9" id="KW-0813">Transport</keyword>
<dbReference type="Proteomes" id="UP001302249">
    <property type="component" value="Chromosome"/>
</dbReference>
<keyword evidence="8 9" id="KW-0472">Membrane</keyword>
<organism evidence="11 12">
    <name type="scientific">Stakelama saccharophila</name>
    <dbReference type="NCBI Taxonomy" id="3075605"/>
    <lineage>
        <taxon>Bacteria</taxon>
        <taxon>Pseudomonadati</taxon>
        <taxon>Pseudomonadota</taxon>
        <taxon>Alphaproteobacteria</taxon>
        <taxon>Sphingomonadales</taxon>
        <taxon>Sphingomonadaceae</taxon>
        <taxon>Stakelama</taxon>
    </lineage>
</organism>
<sequence>MRPLKLVPENTNIDFLRWRHIAAFLSLALMIGSIVLVGTRGLNFGIDFEGGQMARVTFAKKVPLQDIRERVNGLGLGEASIQEFGDSNEVSIRLPVPEGDEGASSRAATRLRALIENNYPGAHVGSVEAVSGKVSQELFRKGALALGLAMLAISIYIWVRFEWQFGIGALFSLFHDIVITLGFFALTQLEFNLNIIAALLTIIGYSLNDTIVVYDRVRENLRKYRKMDITPLLNLSTNETLARTIVTSLTLIIALATLVVLGPEVIFGFSSAMLLGILIGTYSSIYIANPILIWLKVGTHSFVPREAASPKGAERVAPRERP</sequence>
<comment type="similarity">
    <text evidence="9">Belongs to the SecD/SecF family. SecF subfamily.</text>
</comment>
<proteinExistence type="inferred from homology"/>
<dbReference type="Pfam" id="PF07549">
    <property type="entry name" value="Sec_GG"/>
    <property type="match status" value="1"/>
</dbReference>
<keyword evidence="12" id="KW-1185">Reference proteome</keyword>
<gene>
    <name evidence="9 11" type="primary">secF</name>
    <name evidence="11" type="ORF">RPR59_03800</name>
</gene>
<dbReference type="Gene3D" id="1.20.1640.10">
    <property type="entry name" value="Multidrug efflux transporter AcrB transmembrane domain"/>
    <property type="match status" value="1"/>
</dbReference>
<dbReference type="PANTHER" id="PTHR30081">
    <property type="entry name" value="PROTEIN-EXPORT MEMBRANE PROTEIN SEC"/>
    <property type="match status" value="1"/>
</dbReference>
<dbReference type="PRINTS" id="PR01755">
    <property type="entry name" value="SECFTRNLCASE"/>
</dbReference>
<dbReference type="NCBIfam" id="TIGR00966">
    <property type="entry name" value="transloc_SecF"/>
    <property type="match status" value="1"/>
</dbReference>
<feature type="transmembrane region" description="Helical" evidence="9">
    <location>
        <begin position="193"/>
        <end position="214"/>
    </location>
</feature>
<evidence type="ECO:0000313" key="12">
    <source>
        <dbReference type="Proteomes" id="UP001302249"/>
    </source>
</evidence>
<reference evidence="11 12" key="1">
    <citation type="submission" date="2023-09" db="EMBL/GenBank/DDBJ databases">
        <authorList>
            <person name="Rey-Velasco X."/>
        </authorList>
    </citation>
    <scope>NUCLEOTIDE SEQUENCE [LARGE SCALE GENOMIC DNA]</scope>
    <source>
        <strain evidence="11 12">W311</strain>
    </source>
</reference>
<keyword evidence="3 9" id="KW-1003">Cell membrane</keyword>
<feature type="transmembrane region" description="Helical" evidence="9">
    <location>
        <begin position="165"/>
        <end position="186"/>
    </location>
</feature>
<keyword evidence="7 9" id="KW-0811">Translocation</keyword>
<evidence type="ECO:0000256" key="6">
    <source>
        <dbReference type="ARBA" id="ARBA00022989"/>
    </source>
</evidence>
<dbReference type="SUPFAM" id="SSF82866">
    <property type="entry name" value="Multidrug efflux transporter AcrB transmembrane domain"/>
    <property type="match status" value="1"/>
</dbReference>
<feature type="transmembrane region" description="Helical" evidence="9">
    <location>
        <begin position="142"/>
        <end position="159"/>
    </location>
</feature>
<name>A0ABZ0BAU0_9SPHN</name>
<evidence type="ECO:0000256" key="5">
    <source>
        <dbReference type="ARBA" id="ARBA00022927"/>
    </source>
</evidence>
<dbReference type="EMBL" id="CP135076">
    <property type="protein sequence ID" value="WNO54390.1"/>
    <property type="molecule type" value="Genomic_DNA"/>
</dbReference>
<evidence type="ECO:0000256" key="2">
    <source>
        <dbReference type="ARBA" id="ARBA00022448"/>
    </source>
</evidence>
<comment type="function">
    <text evidence="9">Part of the Sec protein translocase complex. Interacts with the SecYEG preprotein conducting channel. SecDF uses the proton motive force (PMF) to complete protein translocation after the ATP-dependent function of SecA.</text>
</comment>
<accession>A0ABZ0BAU0</accession>